<dbReference type="RefSeq" id="WP_134214948.1">
    <property type="nucleotide sequence ID" value="NZ_QFFZ01000046.1"/>
</dbReference>
<keyword evidence="2" id="KW-1185">Reference proteome</keyword>
<proteinExistence type="predicted"/>
<reference evidence="1 2" key="1">
    <citation type="journal article" date="2018" name="Environ. Microbiol.">
        <title>Novel energy conservation strategies and behaviour of Pelotomaculum schinkii driving syntrophic propionate catabolism.</title>
        <authorList>
            <person name="Hidalgo-Ahumada C.A.P."/>
            <person name="Nobu M.K."/>
            <person name="Narihiro T."/>
            <person name="Tamaki H."/>
            <person name="Liu W.T."/>
            <person name="Kamagata Y."/>
            <person name="Stams A.J.M."/>
            <person name="Imachi H."/>
            <person name="Sousa D.Z."/>
        </authorList>
    </citation>
    <scope>NUCLEOTIDE SEQUENCE [LARGE SCALE GENOMIC DNA]</scope>
    <source>
        <strain evidence="1 2">MGP</strain>
    </source>
</reference>
<accession>A0A4Y7RL10</accession>
<gene>
    <name evidence="1" type="ORF">Pmgp_03091</name>
</gene>
<dbReference type="Proteomes" id="UP000297597">
    <property type="component" value="Unassembled WGS sequence"/>
</dbReference>
<organism evidence="1 2">
    <name type="scientific">Pelotomaculum propionicicum</name>
    <dbReference type="NCBI Taxonomy" id="258475"/>
    <lineage>
        <taxon>Bacteria</taxon>
        <taxon>Bacillati</taxon>
        <taxon>Bacillota</taxon>
        <taxon>Clostridia</taxon>
        <taxon>Eubacteriales</taxon>
        <taxon>Desulfotomaculaceae</taxon>
        <taxon>Pelotomaculum</taxon>
    </lineage>
</organism>
<sequence length="96" mass="11002">MMDHNDFYEIDRLLERCCDNCLLTRMHCPSCRIEKLRGITGHLSKSAAYELINLEDLKTLVKLAGDSHRADGKEREVVEKWRQVAWGDPGSSEAKP</sequence>
<dbReference type="EMBL" id="QFFZ01000046">
    <property type="protein sequence ID" value="TEB09491.1"/>
    <property type="molecule type" value="Genomic_DNA"/>
</dbReference>
<comment type="caution">
    <text evidence="1">The sequence shown here is derived from an EMBL/GenBank/DDBJ whole genome shotgun (WGS) entry which is preliminary data.</text>
</comment>
<evidence type="ECO:0000313" key="2">
    <source>
        <dbReference type="Proteomes" id="UP000297597"/>
    </source>
</evidence>
<evidence type="ECO:0000313" key="1">
    <source>
        <dbReference type="EMBL" id="TEB09491.1"/>
    </source>
</evidence>
<dbReference type="AlphaFoldDB" id="A0A4Y7RL10"/>
<name>A0A4Y7RL10_9FIRM</name>
<protein>
    <submittedName>
        <fullName evidence="1">Uncharacterized protein</fullName>
    </submittedName>
</protein>